<feature type="compositionally biased region" description="Low complexity" evidence="1">
    <location>
        <begin position="379"/>
        <end position="389"/>
    </location>
</feature>
<evidence type="ECO:0000256" key="1">
    <source>
        <dbReference type="SAM" id="MobiDB-lite"/>
    </source>
</evidence>
<evidence type="ECO:0000313" key="3">
    <source>
        <dbReference type="Proteomes" id="UP001154282"/>
    </source>
</evidence>
<feature type="region of interest" description="Disordered" evidence="1">
    <location>
        <begin position="348"/>
        <end position="411"/>
    </location>
</feature>
<keyword evidence="3" id="KW-1185">Reference proteome</keyword>
<organism evidence="2 3">
    <name type="scientific">Linum tenue</name>
    <dbReference type="NCBI Taxonomy" id="586396"/>
    <lineage>
        <taxon>Eukaryota</taxon>
        <taxon>Viridiplantae</taxon>
        <taxon>Streptophyta</taxon>
        <taxon>Embryophyta</taxon>
        <taxon>Tracheophyta</taxon>
        <taxon>Spermatophyta</taxon>
        <taxon>Magnoliopsida</taxon>
        <taxon>eudicotyledons</taxon>
        <taxon>Gunneridae</taxon>
        <taxon>Pentapetalae</taxon>
        <taxon>rosids</taxon>
        <taxon>fabids</taxon>
        <taxon>Malpighiales</taxon>
        <taxon>Linaceae</taxon>
        <taxon>Linum</taxon>
    </lineage>
</organism>
<dbReference type="AlphaFoldDB" id="A0AAV0GNX8"/>
<feature type="compositionally biased region" description="Basic and acidic residues" evidence="1">
    <location>
        <begin position="348"/>
        <end position="364"/>
    </location>
</feature>
<gene>
    <name evidence="2" type="ORF">LITE_LOCUS291</name>
</gene>
<proteinExistence type="predicted"/>
<dbReference type="EMBL" id="CAMGYJ010000002">
    <property type="protein sequence ID" value="CAI0374641.1"/>
    <property type="molecule type" value="Genomic_DNA"/>
</dbReference>
<feature type="compositionally biased region" description="Basic and acidic residues" evidence="1">
    <location>
        <begin position="394"/>
        <end position="404"/>
    </location>
</feature>
<dbReference type="GO" id="GO:0003677">
    <property type="term" value="F:DNA binding"/>
    <property type="evidence" value="ECO:0007669"/>
    <property type="project" value="InterPro"/>
</dbReference>
<evidence type="ECO:0008006" key="4">
    <source>
        <dbReference type="Google" id="ProtNLM"/>
    </source>
</evidence>
<sequence length="411" mass="44948">MRVLKKCDGGPASGRRPGSIIAGGSPAGLEFLADIAAAVSDCEELCGCGHSDPRICFLTVKKRKSLFLQTHHSLLQRSPSNPPINHRPNADRSLLLRNHRNPPIKLVIKHKPLPEQQHSAVKVSVFPPSPAVVAPVSLPRKPLPAAIPPSTVSPAAANRQIPVGFTAPLPNPRQEEEFPLSLKARVSATVGGEGVCSLASKFCLVIRKKLRDTDLRLNHNRLSIPGRQISTGFLEFLTDEERRELKIGGKIKLAFFLDPDFQIAASSSSSSSSPSAEGCKLGRWKMNSSEVYIVNGGGWKWLLRKNQRKLLNLSPGDEMELWGFRTVNSGELCFAFIAADTRRRAAEKEIRESGNSDCDEKPVEQESAVAAMGRTEYGSSQMDSSSNSSTLTHQEQEEQGRHLVLDLSLRM</sequence>
<dbReference type="PANTHER" id="PTHR31541">
    <property type="entry name" value="B3 DOMAIN PLANT PROTEIN-RELATED"/>
    <property type="match status" value="1"/>
</dbReference>
<reference evidence="2" key="1">
    <citation type="submission" date="2022-08" db="EMBL/GenBank/DDBJ databases">
        <authorList>
            <person name="Gutierrez-Valencia J."/>
        </authorList>
    </citation>
    <scope>NUCLEOTIDE SEQUENCE</scope>
</reference>
<comment type="caution">
    <text evidence="2">The sequence shown here is derived from an EMBL/GenBank/DDBJ whole genome shotgun (WGS) entry which is preliminary data.</text>
</comment>
<protein>
    <recommendedName>
        <fullName evidence="4">B3 domain-containing protein</fullName>
    </recommendedName>
</protein>
<dbReference type="InterPro" id="IPR005508">
    <property type="entry name" value="At2g31720-like"/>
</dbReference>
<dbReference type="Proteomes" id="UP001154282">
    <property type="component" value="Unassembled WGS sequence"/>
</dbReference>
<dbReference type="PANTHER" id="PTHR31541:SF60">
    <property type="entry name" value="TF-B3 DOMAIN-CONTAINING PROTEIN"/>
    <property type="match status" value="1"/>
</dbReference>
<accession>A0AAV0GNX8</accession>
<evidence type="ECO:0000313" key="2">
    <source>
        <dbReference type="EMBL" id="CAI0374641.1"/>
    </source>
</evidence>
<name>A0AAV0GNX8_9ROSI</name>